<dbReference type="AlphaFoldDB" id="A0A3S5FCB2"/>
<comment type="caution">
    <text evidence="2">The sequence shown here is derived from an EMBL/GenBank/DDBJ whole genome shotgun (WGS) entry which is preliminary data.</text>
</comment>
<dbReference type="Proteomes" id="UP000784294">
    <property type="component" value="Unassembled WGS sequence"/>
</dbReference>
<name>A0A3S5FCB2_9PLAT</name>
<sequence>MAIHSLASGRTLAGAYRRFIPLLLFIPNLLDFQPSDEFFSALTFDEPCDVLEEPNHSIFPVVDSGFQTFATNLASSLIFQNYYEAKKCVYLLSFFDRLMHVLLLLLSLSLLVQQLVEWHLKTHHSTSSAERTRKNSASETRGKSTTSNLGNLERSMTMVLDETTKRLYSKEKQQEAIYPVITFCNINPVRFGHNFADVVDPLTLRPSKSKDVDQELDQDLALGNGSGSDLMTTNNSKMIDCRLYLLHQLAILINITM</sequence>
<feature type="region of interest" description="Disordered" evidence="1">
    <location>
        <begin position="127"/>
        <end position="149"/>
    </location>
</feature>
<protein>
    <submittedName>
        <fullName evidence="2">Uncharacterized protein</fullName>
    </submittedName>
</protein>
<proteinExistence type="predicted"/>
<reference evidence="2" key="1">
    <citation type="submission" date="2018-11" db="EMBL/GenBank/DDBJ databases">
        <authorList>
            <consortium name="Pathogen Informatics"/>
        </authorList>
    </citation>
    <scope>NUCLEOTIDE SEQUENCE</scope>
</reference>
<evidence type="ECO:0000256" key="1">
    <source>
        <dbReference type="SAM" id="MobiDB-lite"/>
    </source>
</evidence>
<gene>
    <name evidence="2" type="ORF">PXEA_LOCUS4872</name>
</gene>
<organism evidence="2 3">
    <name type="scientific">Protopolystoma xenopodis</name>
    <dbReference type="NCBI Taxonomy" id="117903"/>
    <lineage>
        <taxon>Eukaryota</taxon>
        <taxon>Metazoa</taxon>
        <taxon>Spiralia</taxon>
        <taxon>Lophotrochozoa</taxon>
        <taxon>Platyhelminthes</taxon>
        <taxon>Monogenea</taxon>
        <taxon>Polyopisthocotylea</taxon>
        <taxon>Polystomatidea</taxon>
        <taxon>Polystomatidae</taxon>
        <taxon>Protopolystoma</taxon>
    </lineage>
</organism>
<accession>A0A3S5FCB2</accession>
<dbReference type="EMBL" id="CAAALY010011780">
    <property type="protein sequence ID" value="VEL11432.1"/>
    <property type="molecule type" value="Genomic_DNA"/>
</dbReference>
<evidence type="ECO:0000313" key="3">
    <source>
        <dbReference type="Proteomes" id="UP000784294"/>
    </source>
</evidence>
<evidence type="ECO:0000313" key="2">
    <source>
        <dbReference type="EMBL" id="VEL11432.1"/>
    </source>
</evidence>
<keyword evidence="3" id="KW-1185">Reference proteome</keyword>